<evidence type="ECO:0000313" key="2">
    <source>
        <dbReference type="Proteomes" id="UP000295710"/>
    </source>
</evidence>
<accession>A0A4R4FJ97</accession>
<proteinExistence type="predicted"/>
<comment type="caution">
    <text evidence="1">The sequence shown here is derived from an EMBL/GenBank/DDBJ whole genome shotgun (WGS) entry which is preliminary data.</text>
</comment>
<sequence>MVCSEAISLCYRPAPKDAGFHFVQALTPLTRGCP</sequence>
<gene>
    <name evidence="1" type="ORF">E1963_01880</name>
</gene>
<dbReference type="AlphaFoldDB" id="A0A4R4FJ97"/>
<keyword evidence="2" id="KW-1185">Reference proteome</keyword>
<name>A0A4R4FJ97_9FIRM</name>
<evidence type="ECO:0000313" key="1">
    <source>
        <dbReference type="EMBL" id="TDA22866.1"/>
    </source>
</evidence>
<protein>
    <submittedName>
        <fullName evidence="1">PTS cellbiose transporter subunit IIC</fullName>
    </submittedName>
</protein>
<reference evidence="1 2" key="1">
    <citation type="journal article" date="2016" name="Nat. Microbiol.">
        <title>The Mouse Intestinal Bacterial Collection (miBC) provides host-specific insight into cultured diversity and functional potential of the gut microbiota.</title>
        <authorList>
            <person name="Lagkouvardos I."/>
            <person name="Pukall R."/>
            <person name="Abt B."/>
            <person name="Foesel B.U."/>
            <person name="Meier-Kolthoff J.P."/>
            <person name="Kumar N."/>
            <person name="Bresciani A."/>
            <person name="Martinez I."/>
            <person name="Just S."/>
            <person name="Ziegler C."/>
            <person name="Brugiroux S."/>
            <person name="Garzetti D."/>
            <person name="Wenning M."/>
            <person name="Bui T.P."/>
            <person name="Wang J."/>
            <person name="Hugenholtz F."/>
            <person name="Plugge C.M."/>
            <person name="Peterson D.A."/>
            <person name="Hornef M.W."/>
            <person name="Baines J.F."/>
            <person name="Smidt H."/>
            <person name="Walter J."/>
            <person name="Kristiansen K."/>
            <person name="Nielsen H.B."/>
            <person name="Haller D."/>
            <person name="Overmann J."/>
            <person name="Stecher B."/>
            <person name="Clavel T."/>
        </authorList>
    </citation>
    <scope>NUCLEOTIDE SEQUENCE [LARGE SCALE GENOMIC DNA]</scope>
    <source>
        <strain evidence="1 2">DSM 28560</strain>
    </source>
</reference>
<dbReference type="EMBL" id="SMMX01000002">
    <property type="protein sequence ID" value="TDA22866.1"/>
    <property type="molecule type" value="Genomic_DNA"/>
</dbReference>
<dbReference type="Proteomes" id="UP000295710">
    <property type="component" value="Unassembled WGS sequence"/>
</dbReference>
<organism evidence="1 2">
    <name type="scientific">Extibacter muris</name>
    <dbReference type="NCBI Taxonomy" id="1796622"/>
    <lineage>
        <taxon>Bacteria</taxon>
        <taxon>Bacillati</taxon>
        <taxon>Bacillota</taxon>
        <taxon>Clostridia</taxon>
        <taxon>Lachnospirales</taxon>
        <taxon>Lachnospiraceae</taxon>
        <taxon>Extibacter</taxon>
    </lineage>
</organism>